<evidence type="ECO:0000313" key="2">
    <source>
        <dbReference type="Proteomes" id="UP001058003"/>
    </source>
</evidence>
<dbReference type="PANTHER" id="PTHR21174:SF0">
    <property type="entry name" value="HD PHOSPHOHYDROLASE FAMILY PROTEIN-RELATED"/>
    <property type="match status" value="1"/>
</dbReference>
<proteinExistence type="predicted"/>
<dbReference type="OrthoDB" id="9808993at2"/>
<dbReference type="KEGG" id="daur:Daura_02525"/>
<dbReference type="InterPro" id="IPR009218">
    <property type="entry name" value="HD_phosphohydro"/>
</dbReference>
<evidence type="ECO:0000313" key="1">
    <source>
        <dbReference type="EMBL" id="UWZ55177.1"/>
    </source>
</evidence>
<dbReference type="Gene3D" id="1.10.3210.10">
    <property type="entry name" value="Hypothetical protein af1432"/>
    <property type="match status" value="1"/>
</dbReference>
<dbReference type="AlphaFoldDB" id="A0A9Q9IJR0"/>
<dbReference type="EMBL" id="CP073767">
    <property type="protein sequence ID" value="UWZ55177.1"/>
    <property type="molecule type" value="Genomic_DNA"/>
</dbReference>
<dbReference type="PIRSF" id="PIRSF035170">
    <property type="entry name" value="HD_phosphohydro"/>
    <property type="match status" value="1"/>
</dbReference>
<dbReference type="SUPFAM" id="SSF109604">
    <property type="entry name" value="HD-domain/PDEase-like"/>
    <property type="match status" value="1"/>
</dbReference>
<reference evidence="1" key="1">
    <citation type="submission" date="2021-04" db="EMBL/GenBank/DDBJ databases">
        <title>Dactylosporangium aurantiacum NRRL B-8018 full assembly.</title>
        <authorList>
            <person name="Hartkoorn R.C."/>
            <person name="Beaudoing E."/>
            <person name="Hot D."/>
        </authorList>
    </citation>
    <scope>NUCLEOTIDE SEQUENCE</scope>
    <source>
        <strain evidence="1">NRRL B-8018</strain>
    </source>
</reference>
<keyword evidence="2" id="KW-1185">Reference proteome</keyword>
<protein>
    <submittedName>
        <fullName evidence="1">Metal-dependent phosphohydrolase</fullName>
    </submittedName>
</protein>
<accession>A0A9Q9IJR0</accession>
<sequence>MVSLADWQRLFPADSAAGADLIERWSQPHRRYHTLEHLAVMLTVIDAHADLADDADAVRLAAWFHDAVYEPFAPDNEERSAELAAAVLPGLGVAADRVAEVVRLVRLTAGHAVAGGDRNGALLADADLAILASAPDDYARYAAAVRDEYAAVPEDAFRSGRAQILGTFLGRPELFRAVPGRAEWTARAHDNLRAEITTLLGAP</sequence>
<organism evidence="1 2">
    <name type="scientific">Dactylosporangium aurantiacum</name>
    <dbReference type="NCBI Taxonomy" id="35754"/>
    <lineage>
        <taxon>Bacteria</taxon>
        <taxon>Bacillati</taxon>
        <taxon>Actinomycetota</taxon>
        <taxon>Actinomycetes</taxon>
        <taxon>Micromonosporales</taxon>
        <taxon>Micromonosporaceae</taxon>
        <taxon>Dactylosporangium</taxon>
    </lineage>
</organism>
<gene>
    <name evidence="1" type="ORF">Daura_02525</name>
</gene>
<dbReference type="RefSeq" id="WP_052387827.1">
    <property type="nucleotide sequence ID" value="NZ_CP073767.1"/>
</dbReference>
<dbReference type="PANTHER" id="PTHR21174">
    <property type="match status" value="1"/>
</dbReference>
<dbReference type="Proteomes" id="UP001058003">
    <property type="component" value="Chromosome"/>
</dbReference>
<name>A0A9Q9IJR0_9ACTN</name>